<evidence type="ECO:0000313" key="13">
    <source>
        <dbReference type="Proteomes" id="UP000580718"/>
    </source>
</evidence>
<evidence type="ECO:0000256" key="5">
    <source>
        <dbReference type="ARBA" id="ARBA00022989"/>
    </source>
</evidence>
<evidence type="ECO:0000256" key="7">
    <source>
        <dbReference type="ARBA" id="ARBA00023136"/>
    </source>
</evidence>
<comment type="caution">
    <text evidence="11">The sequence shown here is derived from an EMBL/GenBank/DDBJ whole genome shotgun (WGS) entry which is preliminary data.</text>
</comment>
<accession>A0A323VGQ2</accession>
<sequence length="164" mass="17934">MTEQDPVDSAWRIHGALADWTGKVDTKASFVLTIESALLVTIVALSGSGRRLYGLDGGARVIFWIGVSAIILGVVAVALVVKPRVRRRDVAGEWPQNYIFFGHLQFWSPADLEVALAERPLLPVLTRQLVNMSKIAWRKHLLVEVSLLCAVVGTALVVLAALLR</sequence>
<evidence type="ECO:0000259" key="9">
    <source>
        <dbReference type="Pfam" id="PF18967"/>
    </source>
</evidence>
<gene>
    <name evidence="11" type="ORF">DMO24_05635</name>
    <name evidence="10" type="ORF">FHX36_001958</name>
</gene>
<dbReference type="EMBL" id="JACIBU010000001">
    <property type="protein sequence ID" value="MBB3676223.1"/>
    <property type="molecule type" value="Genomic_DNA"/>
</dbReference>
<keyword evidence="3 8" id="KW-0812">Transmembrane</keyword>
<evidence type="ECO:0000256" key="6">
    <source>
        <dbReference type="ARBA" id="ARBA00023118"/>
    </source>
</evidence>
<feature type="transmembrane region" description="Helical" evidence="8">
    <location>
        <begin position="30"/>
        <end position="49"/>
    </location>
</feature>
<organism evidence="11 12">
    <name type="scientific">Modestobacter versicolor</name>
    <dbReference type="NCBI Taxonomy" id="429133"/>
    <lineage>
        <taxon>Bacteria</taxon>
        <taxon>Bacillati</taxon>
        <taxon>Actinomycetota</taxon>
        <taxon>Actinomycetes</taxon>
        <taxon>Geodermatophilales</taxon>
        <taxon>Geodermatophilaceae</taxon>
        <taxon>Modestobacter</taxon>
    </lineage>
</organism>
<reference evidence="11 12" key="1">
    <citation type="submission" date="2018-06" db="EMBL/GenBank/DDBJ databases">
        <title>Draft genome sequence of Modestobacter versicolor CP153-2.</title>
        <authorList>
            <person name="Gundlapally S.R."/>
        </authorList>
    </citation>
    <scope>NUCLEOTIDE SEQUENCE [LARGE SCALE GENOMIC DNA]</scope>
    <source>
        <strain evidence="11 12">CP153-2</strain>
    </source>
</reference>
<keyword evidence="4" id="KW-0547">Nucleotide-binding</keyword>
<evidence type="ECO:0000256" key="2">
    <source>
        <dbReference type="ARBA" id="ARBA00022475"/>
    </source>
</evidence>
<evidence type="ECO:0000256" key="8">
    <source>
        <dbReference type="SAM" id="Phobius"/>
    </source>
</evidence>
<feature type="domain" description="Pycsar effector protein" evidence="9">
    <location>
        <begin position="10"/>
        <end position="162"/>
    </location>
</feature>
<dbReference type="Proteomes" id="UP000580718">
    <property type="component" value="Unassembled WGS sequence"/>
</dbReference>
<evidence type="ECO:0000256" key="3">
    <source>
        <dbReference type="ARBA" id="ARBA00022692"/>
    </source>
</evidence>
<proteinExistence type="predicted"/>
<feature type="transmembrane region" description="Helical" evidence="8">
    <location>
        <begin position="61"/>
        <end position="81"/>
    </location>
</feature>
<dbReference type="Proteomes" id="UP000247602">
    <property type="component" value="Unassembled WGS sequence"/>
</dbReference>
<evidence type="ECO:0000313" key="11">
    <source>
        <dbReference type="EMBL" id="PZA22326.1"/>
    </source>
</evidence>
<dbReference type="GO" id="GO:0000166">
    <property type="term" value="F:nucleotide binding"/>
    <property type="evidence" value="ECO:0007669"/>
    <property type="project" value="UniProtKB-KW"/>
</dbReference>
<reference evidence="10 13" key="2">
    <citation type="submission" date="2020-08" db="EMBL/GenBank/DDBJ databases">
        <title>Sequencing the genomes of 1000 actinobacteria strains.</title>
        <authorList>
            <person name="Klenk H.-P."/>
        </authorList>
    </citation>
    <scope>NUCLEOTIDE SEQUENCE [LARGE SCALE GENOMIC DNA]</scope>
    <source>
        <strain evidence="10 13">DSM 16678</strain>
    </source>
</reference>
<dbReference type="GO" id="GO:0005886">
    <property type="term" value="C:plasma membrane"/>
    <property type="evidence" value="ECO:0007669"/>
    <property type="project" value="UniProtKB-SubCell"/>
</dbReference>
<dbReference type="RefSeq" id="WP_110551361.1">
    <property type="nucleotide sequence ID" value="NZ_JACIBU010000001.1"/>
</dbReference>
<evidence type="ECO:0000313" key="12">
    <source>
        <dbReference type="Proteomes" id="UP000247602"/>
    </source>
</evidence>
<keyword evidence="7 8" id="KW-0472">Membrane</keyword>
<evidence type="ECO:0000256" key="1">
    <source>
        <dbReference type="ARBA" id="ARBA00004236"/>
    </source>
</evidence>
<keyword evidence="12" id="KW-1185">Reference proteome</keyword>
<comment type="subcellular location">
    <subcellularLocation>
        <location evidence="1">Cell membrane</location>
    </subcellularLocation>
</comment>
<keyword evidence="6" id="KW-0051">Antiviral defense</keyword>
<dbReference type="Pfam" id="PF18967">
    <property type="entry name" value="PycTM"/>
    <property type="match status" value="1"/>
</dbReference>
<protein>
    <recommendedName>
        <fullName evidence="9">Pycsar effector protein domain-containing protein</fullName>
    </recommendedName>
</protein>
<keyword evidence="2" id="KW-1003">Cell membrane</keyword>
<evidence type="ECO:0000256" key="4">
    <source>
        <dbReference type="ARBA" id="ARBA00022741"/>
    </source>
</evidence>
<feature type="transmembrane region" description="Helical" evidence="8">
    <location>
        <begin position="141"/>
        <end position="163"/>
    </location>
</feature>
<dbReference type="GO" id="GO:0051607">
    <property type="term" value="P:defense response to virus"/>
    <property type="evidence" value="ECO:0007669"/>
    <property type="project" value="UniProtKB-KW"/>
</dbReference>
<name>A0A323VGQ2_9ACTN</name>
<dbReference type="EMBL" id="QKNV01000037">
    <property type="protein sequence ID" value="PZA22326.1"/>
    <property type="molecule type" value="Genomic_DNA"/>
</dbReference>
<dbReference type="AlphaFoldDB" id="A0A323VGQ2"/>
<evidence type="ECO:0000313" key="10">
    <source>
        <dbReference type="EMBL" id="MBB3676223.1"/>
    </source>
</evidence>
<dbReference type="InterPro" id="IPR043760">
    <property type="entry name" value="PycTM_dom"/>
</dbReference>
<keyword evidence="5 8" id="KW-1133">Transmembrane helix</keyword>